<gene>
    <name evidence="1" type="ORF">NSJP_3077</name>
</gene>
<sequence length="80" mass="9368">MSSTELVKTYCAYERVAGLESDHLERLRELYRVAPSSELKELENDMDKDIENRADCSEARRKIRSMLRVRGESEIVTCRE</sequence>
<reference evidence="1 2" key="1">
    <citation type="submission" date="2017-03" db="EMBL/GenBank/DDBJ databases">
        <authorList>
            <person name="Afonso C.L."/>
            <person name="Miller P.J."/>
            <person name="Scott M.A."/>
            <person name="Spackman E."/>
            <person name="Goraichik I."/>
            <person name="Dimitrov K.M."/>
            <person name="Suarez D.L."/>
            <person name="Swayne D.E."/>
        </authorList>
    </citation>
    <scope>NUCLEOTIDE SEQUENCE [LARGE SCALE GENOMIC DNA]</scope>
    <source>
        <strain evidence="1">Genome sequencing of Nitrospira japonica strain NJ11</strain>
    </source>
</reference>
<evidence type="ECO:0000313" key="1">
    <source>
        <dbReference type="EMBL" id="SLM49244.1"/>
    </source>
</evidence>
<proteinExistence type="predicted"/>
<dbReference type="AlphaFoldDB" id="A0A1W1I8B5"/>
<keyword evidence="2" id="KW-1185">Reference proteome</keyword>
<dbReference type="Proteomes" id="UP000192042">
    <property type="component" value="Chromosome I"/>
</dbReference>
<name>A0A1W1I8B5_9BACT</name>
<dbReference type="EMBL" id="LT828648">
    <property type="protein sequence ID" value="SLM49244.1"/>
    <property type="molecule type" value="Genomic_DNA"/>
</dbReference>
<accession>A0A1W1I8B5</accession>
<organism evidence="1 2">
    <name type="scientific">Nitrospira japonica</name>
    <dbReference type="NCBI Taxonomy" id="1325564"/>
    <lineage>
        <taxon>Bacteria</taxon>
        <taxon>Pseudomonadati</taxon>
        <taxon>Nitrospirota</taxon>
        <taxon>Nitrospiria</taxon>
        <taxon>Nitrospirales</taxon>
        <taxon>Nitrospiraceae</taxon>
        <taxon>Nitrospira</taxon>
    </lineage>
</organism>
<protein>
    <submittedName>
        <fullName evidence="1">Uncharacterized protein</fullName>
    </submittedName>
</protein>
<evidence type="ECO:0000313" key="2">
    <source>
        <dbReference type="Proteomes" id="UP000192042"/>
    </source>
</evidence>
<dbReference type="KEGG" id="nja:NSJP_3077"/>